<feature type="transmembrane region" description="Helical" evidence="1">
    <location>
        <begin position="75"/>
        <end position="97"/>
    </location>
</feature>
<gene>
    <name evidence="2" type="ORF">NCTC10994_01425</name>
</gene>
<keyword evidence="1" id="KW-0812">Transmembrane</keyword>
<feature type="transmembrane region" description="Helical" evidence="1">
    <location>
        <begin position="109"/>
        <end position="127"/>
    </location>
</feature>
<keyword evidence="3" id="KW-1185">Reference proteome</keyword>
<dbReference type="RefSeq" id="WP_231922979.1">
    <property type="nucleotide sequence ID" value="NZ_JAFBBL010000001.1"/>
</dbReference>
<protein>
    <submittedName>
        <fullName evidence="2">Hypothetical membrane protein</fullName>
    </submittedName>
</protein>
<organism evidence="2 3">
    <name type="scientific">Rhodococcus coprophilus</name>
    <dbReference type="NCBI Taxonomy" id="38310"/>
    <lineage>
        <taxon>Bacteria</taxon>
        <taxon>Bacillati</taxon>
        <taxon>Actinomycetota</taxon>
        <taxon>Actinomycetes</taxon>
        <taxon>Mycobacteriales</taxon>
        <taxon>Nocardiaceae</taxon>
        <taxon>Rhodococcus</taxon>
    </lineage>
</organism>
<keyword evidence="1" id="KW-1133">Transmembrane helix</keyword>
<sequence length="157" mass="16587">MRVPGTPRPGSGPDDEFVAAQRHYDDRAYYGRTYDRGQYYDRAYDRGQYYDRAYDNGAPSAHARTASLPVRTGRVVSGVVAGAVLVMATVVLGAQYLSGERGFPGPGSVSVAAHVAAAVAVVLAQIVADRKKGLVSIAASGVVIVTASILLATQWWG</sequence>
<name>A0A2X4TTI2_9NOCA</name>
<dbReference type="Proteomes" id="UP000249091">
    <property type="component" value="Chromosome 1"/>
</dbReference>
<feature type="transmembrane region" description="Helical" evidence="1">
    <location>
        <begin position="134"/>
        <end position="156"/>
    </location>
</feature>
<evidence type="ECO:0000256" key="1">
    <source>
        <dbReference type="SAM" id="Phobius"/>
    </source>
</evidence>
<reference evidence="2 3" key="1">
    <citation type="submission" date="2018-06" db="EMBL/GenBank/DDBJ databases">
        <authorList>
            <consortium name="Pathogen Informatics"/>
            <person name="Doyle S."/>
        </authorList>
    </citation>
    <scope>NUCLEOTIDE SEQUENCE [LARGE SCALE GENOMIC DNA]</scope>
    <source>
        <strain evidence="2 3">NCTC10994</strain>
    </source>
</reference>
<dbReference type="AlphaFoldDB" id="A0A2X4TTI2"/>
<dbReference type="EMBL" id="LS483468">
    <property type="protein sequence ID" value="SQI30133.1"/>
    <property type="molecule type" value="Genomic_DNA"/>
</dbReference>
<accession>A0A2X4TTI2</accession>
<dbReference type="KEGG" id="rcr:NCTC10994_01425"/>
<dbReference type="STRING" id="1219011.GCA_001895045_01971"/>
<keyword evidence="1" id="KW-0472">Membrane</keyword>
<proteinExistence type="predicted"/>
<evidence type="ECO:0000313" key="3">
    <source>
        <dbReference type="Proteomes" id="UP000249091"/>
    </source>
</evidence>
<evidence type="ECO:0000313" key="2">
    <source>
        <dbReference type="EMBL" id="SQI30133.1"/>
    </source>
</evidence>